<evidence type="ECO:0000259" key="3">
    <source>
        <dbReference type="Pfam" id="PF14870"/>
    </source>
</evidence>
<dbReference type="GO" id="GO:0016787">
    <property type="term" value="F:hydrolase activity"/>
    <property type="evidence" value="ECO:0007669"/>
    <property type="project" value="UniProtKB-KW"/>
</dbReference>
<dbReference type="SUPFAM" id="SSF110296">
    <property type="entry name" value="Oligoxyloglucan reducing end-specific cellobiohydrolase"/>
    <property type="match status" value="1"/>
</dbReference>
<gene>
    <name evidence="4" type="ORF">HKT17_03845</name>
</gene>
<evidence type="ECO:0000313" key="5">
    <source>
        <dbReference type="Proteomes" id="UP000501130"/>
    </source>
</evidence>
<feature type="domain" description="Photosynthesis system II assembly factor Ycf48/Hcf136-like" evidence="3">
    <location>
        <begin position="148"/>
        <end position="238"/>
    </location>
</feature>
<dbReference type="InterPro" id="IPR028203">
    <property type="entry name" value="PSII_CF48-like_dom"/>
</dbReference>
<evidence type="ECO:0000313" key="4">
    <source>
        <dbReference type="EMBL" id="QJR28902.1"/>
    </source>
</evidence>
<dbReference type="PANTHER" id="PTHR47199:SF2">
    <property type="entry name" value="PHOTOSYSTEM II STABILITY_ASSEMBLY FACTOR HCF136, CHLOROPLASTIC"/>
    <property type="match status" value="1"/>
</dbReference>
<keyword evidence="2" id="KW-0604">Photosystem II</keyword>
<keyword evidence="4" id="KW-0378">Hydrolase</keyword>
<organism evidence="4 5">
    <name type="scientific">Limnobacter profundi</name>
    <dbReference type="NCBI Taxonomy" id="2732163"/>
    <lineage>
        <taxon>Bacteria</taxon>
        <taxon>Pseudomonadati</taxon>
        <taxon>Pseudomonadota</taxon>
        <taxon>Betaproteobacteria</taxon>
        <taxon>Burkholderiales</taxon>
        <taxon>Burkholderiaceae</taxon>
        <taxon>Limnobacter</taxon>
    </lineage>
</organism>
<dbReference type="RefSeq" id="WP_171097954.1">
    <property type="nucleotide sequence ID" value="NZ_CP053084.1"/>
</dbReference>
<dbReference type="Pfam" id="PF14870">
    <property type="entry name" value="PSII_BNR"/>
    <property type="match status" value="1"/>
</dbReference>
<protein>
    <submittedName>
        <fullName evidence="4">Glycosyl hydrolase</fullName>
    </submittedName>
</protein>
<accession>A0ABX6N3D8</accession>
<evidence type="ECO:0000256" key="1">
    <source>
        <dbReference type="ARBA" id="ARBA00022531"/>
    </source>
</evidence>
<keyword evidence="5" id="KW-1185">Reference proteome</keyword>
<dbReference type="EMBL" id="CP053084">
    <property type="protein sequence ID" value="QJR28902.1"/>
    <property type="molecule type" value="Genomic_DNA"/>
</dbReference>
<dbReference type="Proteomes" id="UP000501130">
    <property type="component" value="Chromosome"/>
</dbReference>
<name>A0ABX6N3D8_9BURK</name>
<dbReference type="PANTHER" id="PTHR47199">
    <property type="entry name" value="PHOTOSYSTEM II STABILITY/ASSEMBLY FACTOR HCF136, CHLOROPLASTIC"/>
    <property type="match status" value="1"/>
</dbReference>
<evidence type="ECO:0000256" key="2">
    <source>
        <dbReference type="ARBA" id="ARBA00023276"/>
    </source>
</evidence>
<dbReference type="InterPro" id="IPR015943">
    <property type="entry name" value="WD40/YVTN_repeat-like_dom_sf"/>
</dbReference>
<keyword evidence="1" id="KW-0602">Photosynthesis</keyword>
<dbReference type="Gene3D" id="2.130.10.10">
    <property type="entry name" value="YVTN repeat-like/Quinoprotein amine dehydrogenase"/>
    <property type="match status" value="1"/>
</dbReference>
<sequence length="316" mass="33025">MALLAVVGAALLNACADSTVQAGSNSAQKSATVERYEVVQTLSANGDTVLGGTQTGVVTVSTDAGNRWARKQVSTTASFIDSTFCPDGSAAMLDVYNTVWTSSGDFTDWLPSKFDKPSSPVAIECHISGLWVVGSGSNLINSTDQGKSWRVVSFDEDAQFTALAFTSDTHGIAFGEFGMLAFTNDAGQSWQRGEPITGDFYTYDALFIDTSTGYASGLAGQVLKTTDGGLTWVRVVNTTEAPLYRLFMHAGVPHGVGANGTLAKLEADQWVSVGYERPVLSFLGAAVSGNQSIVVGGPGGLLRTVQSSNSSQADPS</sequence>
<reference evidence="4 5" key="1">
    <citation type="submission" date="2020-05" db="EMBL/GenBank/DDBJ databases">
        <title>Compete genome of Limnobacter sp. SAORIC-580.</title>
        <authorList>
            <person name="Song J."/>
            <person name="Cho J.-C."/>
        </authorList>
    </citation>
    <scope>NUCLEOTIDE SEQUENCE [LARGE SCALE GENOMIC DNA]</scope>
    <source>
        <strain evidence="4 5">SAORIC-580</strain>
    </source>
</reference>
<proteinExistence type="predicted"/>